<dbReference type="GO" id="GO:0006811">
    <property type="term" value="P:monoatomic ion transport"/>
    <property type="evidence" value="ECO:0007669"/>
    <property type="project" value="InterPro"/>
</dbReference>
<proteinExistence type="predicted"/>
<organism evidence="3">
    <name type="scientific">uncultured organism</name>
    <dbReference type="NCBI Taxonomy" id="155900"/>
    <lineage>
        <taxon>unclassified sequences</taxon>
        <taxon>environmental samples</taxon>
    </lineage>
</organism>
<sequence length="221" mass="24804">MIEPFSYSASKMVFSPESRVYPTENSAWPMLEWHALGRACQVGEAEYEYLADSTAEKKFTQFAFSLTVERIPGYFLLQIFLPLAVIMLCAWSIFFVKDGATQLSLISTLMLTVYAFNFFITDSIPKLPYGTFLGKIIIISFISIFLQLIVHLVELRSEREFTARQNVWIALLFVIGFGVANGINWQHASMDVPANATGPTTLNVKNCSNEPSRAEQGSAED</sequence>
<feature type="transmembrane region" description="Helical" evidence="2">
    <location>
        <begin position="103"/>
        <end position="120"/>
    </location>
</feature>
<keyword evidence="2" id="KW-0472">Membrane</keyword>
<evidence type="ECO:0008006" key="4">
    <source>
        <dbReference type="Google" id="ProtNLM"/>
    </source>
</evidence>
<evidence type="ECO:0000256" key="1">
    <source>
        <dbReference type="SAM" id="MobiDB-lite"/>
    </source>
</evidence>
<evidence type="ECO:0000313" key="3">
    <source>
        <dbReference type="EMBL" id="ACY24719.1"/>
    </source>
</evidence>
<accession>D8VMT4</accession>
<dbReference type="AlphaFoldDB" id="D8VMT4"/>
<feature type="transmembrane region" description="Helical" evidence="2">
    <location>
        <begin position="132"/>
        <end position="155"/>
    </location>
</feature>
<name>D8VMT4_9ZZZZ</name>
<keyword evidence="2" id="KW-1133">Transmembrane helix</keyword>
<reference evidence="3" key="1">
    <citation type="submission" date="2009-09" db="EMBL/GenBank/DDBJ databases">
        <authorList>
            <person name="Beloqi A."/>
            <person name="Nechitaylo T.Y."/>
            <person name="Lopez-Cortes N."/>
            <person name="Vietes M."/>
            <person name="Polaina J."/>
            <person name="Strittmatter A."/>
            <person name="Reva O."/>
            <person name="Waliczek A."/>
            <person name="Golyshina O.V."/>
            <person name="Ferrer M."/>
            <person name="Golyshin P.N."/>
        </authorList>
    </citation>
    <scope>NUCLEOTIDE SEQUENCE</scope>
</reference>
<dbReference type="EMBL" id="GQ996410">
    <property type="protein sequence ID" value="ACY24719.1"/>
    <property type="molecule type" value="Genomic_DNA"/>
</dbReference>
<feature type="transmembrane region" description="Helical" evidence="2">
    <location>
        <begin position="74"/>
        <end position="96"/>
    </location>
</feature>
<dbReference type="SUPFAM" id="SSF90112">
    <property type="entry name" value="Neurotransmitter-gated ion-channel transmembrane pore"/>
    <property type="match status" value="1"/>
</dbReference>
<dbReference type="GO" id="GO:0016020">
    <property type="term" value="C:membrane"/>
    <property type="evidence" value="ECO:0007669"/>
    <property type="project" value="InterPro"/>
</dbReference>
<evidence type="ECO:0000256" key="2">
    <source>
        <dbReference type="SAM" id="Phobius"/>
    </source>
</evidence>
<dbReference type="InterPro" id="IPR038050">
    <property type="entry name" value="Neuro_actylchol_rec"/>
</dbReference>
<feature type="region of interest" description="Disordered" evidence="1">
    <location>
        <begin position="201"/>
        <end position="221"/>
    </location>
</feature>
<dbReference type="Gene3D" id="1.20.58.390">
    <property type="entry name" value="Neurotransmitter-gated ion-channel transmembrane domain"/>
    <property type="match status" value="1"/>
</dbReference>
<reference evidence="3" key="2">
    <citation type="journal article" date="2010" name="Appl. Environ. Microbiol.">
        <title>Diversity of glycosyl hydrolases from cellulose-depleting communities enriched from casts of two earthworm species.</title>
        <authorList>
            <person name="Beloqui A."/>
            <person name="Nechitaylo T.Y."/>
            <person name="Lopez-Cortes N."/>
            <person name="Ghazi A."/>
            <person name="Guazzaroni M.E."/>
            <person name="Polaina J."/>
            <person name="Strittmatter A.W."/>
            <person name="Reva O."/>
            <person name="Waliczek A."/>
            <person name="Yakimov M.M."/>
            <person name="Golyshina O.V."/>
            <person name="Ferrer M."/>
            <person name="Golyshin P.N."/>
        </authorList>
    </citation>
    <scope>NUCLEOTIDE SEQUENCE</scope>
</reference>
<keyword evidence="2" id="KW-0812">Transmembrane</keyword>
<feature type="compositionally biased region" description="Polar residues" evidence="1">
    <location>
        <begin position="201"/>
        <end position="211"/>
    </location>
</feature>
<protein>
    <recommendedName>
        <fullName evidence="4">Neurotransmitter-gated ion-channel transmembrane domain-containing protein</fullName>
    </recommendedName>
</protein>
<dbReference type="InterPro" id="IPR036719">
    <property type="entry name" value="Neuro-gated_channel_TM_sf"/>
</dbReference>
<feature type="transmembrane region" description="Helical" evidence="2">
    <location>
        <begin position="167"/>
        <end position="185"/>
    </location>
</feature>